<dbReference type="OrthoDB" id="3389322at2"/>
<comment type="caution">
    <text evidence="3">The sequence shown here is derived from an EMBL/GenBank/DDBJ whole genome shotgun (WGS) entry which is preliminary data.</text>
</comment>
<keyword evidence="1" id="KW-0812">Transmembrane</keyword>
<dbReference type="InterPro" id="IPR025403">
    <property type="entry name" value="TgpA-like_C"/>
</dbReference>
<protein>
    <submittedName>
        <fullName evidence="3">DUF4129 domain-containing protein</fullName>
    </submittedName>
</protein>
<feature type="domain" description="Protein-glutamine gamma-glutamyltransferase-like C-terminal" evidence="2">
    <location>
        <begin position="130"/>
        <end position="198"/>
    </location>
</feature>
<dbReference type="Proteomes" id="UP000321196">
    <property type="component" value="Unassembled WGS sequence"/>
</dbReference>
<accession>A0A5C8HSG3</accession>
<keyword evidence="1" id="KW-1133">Transmembrane helix</keyword>
<dbReference type="AlphaFoldDB" id="A0A5C8HSG3"/>
<evidence type="ECO:0000313" key="4">
    <source>
        <dbReference type="Proteomes" id="UP000321196"/>
    </source>
</evidence>
<keyword evidence="4" id="KW-1185">Reference proteome</keyword>
<dbReference type="Pfam" id="PF13559">
    <property type="entry name" value="DUF4129"/>
    <property type="match status" value="1"/>
</dbReference>
<evidence type="ECO:0000313" key="3">
    <source>
        <dbReference type="EMBL" id="TXK06078.1"/>
    </source>
</evidence>
<organism evidence="3 4">
    <name type="scientific">Microbacterium mitrae</name>
    <dbReference type="NCBI Taxonomy" id="664640"/>
    <lineage>
        <taxon>Bacteria</taxon>
        <taxon>Bacillati</taxon>
        <taxon>Actinomycetota</taxon>
        <taxon>Actinomycetes</taxon>
        <taxon>Micrococcales</taxon>
        <taxon>Microbacteriaceae</taxon>
        <taxon>Microbacterium</taxon>
    </lineage>
</organism>
<proteinExistence type="predicted"/>
<sequence length="220" mass="24190">MRFFWPTAWPDPDEAQDLIEKELSDPRYSAAEPTWWDKLVTSVVNFWNDLFSSVTSDIAGPYIVWIVAAVIVVLIIAAFFIWGRPRLSITSRATPDALFGEDDGRSAAELREAADAAARAGDWNQALILRMRALARGLDERGIVVLSPGATVQQFAHEASRSFPRHGGGLHEAARLFDNVRYVRIDGTPADYQSLASLDSDLQSTRAEKLSALPTMAGSA</sequence>
<keyword evidence="1" id="KW-0472">Membrane</keyword>
<gene>
    <name evidence="3" type="ORF">FVP60_03670</name>
</gene>
<dbReference type="RefSeq" id="WP_147824887.1">
    <property type="nucleotide sequence ID" value="NZ_BAAARG010000001.1"/>
</dbReference>
<reference evidence="3 4" key="1">
    <citation type="submission" date="2019-08" db="EMBL/GenBank/DDBJ databases">
        <authorList>
            <person name="Dong K."/>
        </authorList>
    </citation>
    <scope>NUCLEOTIDE SEQUENCE [LARGE SCALE GENOMIC DNA]</scope>
    <source>
        <strain evidence="3 4">M4-8</strain>
    </source>
</reference>
<evidence type="ECO:0000259" key="2">
    <source>
        <dbReference type="Pfam" id="PF13559"/>
    </source>
</evidence>
<name>A0A5C8HSG3_9MICO</name>
<feature type="transmembrane region" description="Helical" evidence="1">
    <location>
        <begin position="62"/>
        <end position="82"/>
    </location>
</feature>
<dbReference type="EMBL" id="VRSW01000001">
    <property type="protein sequence ID" value="TXK06078.1"/>
    <property type="molecule type" value="Genomic_DNA"/>
</dbReference>
<evidence type="ECO:0000256" key="1">
    <source>
        <dbReference type="SAM" id="Phobius"/>
    </source>
</evidence>